<dbReference type="EMBL" id="KL584752">
    <property type="protein sequence ID" value="KEQ98630.1"/>
    <property type="molecule type" value="Genomic_DNA"/>
</dbReference>
<name>A0A074YLU2_AURSE</name>
<organism evidence="1 2">
    <name type="scientific">Aureobasidium subglaciale (strain EXF-2481)</name>
    <name type="common">Aureobasidium pullulans var. subglaciale</name>
    <dbReference type="NCBI Taxonomy" id="1043005"/>
    <lineage>
        <taxon>Eukaryota</taxon>
        <taxon>Fungi</taxon>
        <taxon>Dikarya</taxon>
        <taxon>Ascomycota</taxon>
        <taxon>Pezizomycotina</taxon>
        <taxon>Dothideomycetes</taxon>
        <taxon>Dothideomycetidae</taxon>
        <taxon>Dothideales</taxon>
        <taxon>Saccotheciaceae</taxon>
        <taxon>Aureobasidium</taxon>
    </lineage>
</organism>
<dbReference type="Proteomes" id="UP000030641">
    <property type="component" value="Unassembled WGS sequence"/>
</dbReference>
<dbReference type="HOGENOM" id="CLU_1111193_0_0_1"/>
<dbReference type="InParanoid" id="A0A074YLU2"/>
<sequence>MEFADSRSTHLRSAGNNEKRYIVRQSLGYYRTLAIGGIYTFAPASTSVISKQTFVPALKHCVATHPLLNATIEGQESESPAFPRPQTLDLHNHIELLSITDIGAGTKDASEKDPIHHITVPARKTTEDLAKCASTLHDQSIGLLAYLSKFRLWMQGEAEKDRDSSYEVRNLGVFDPMATSQKDAWTIESIFFAQPANLTGSCLAFNVVTKKGGDTIVSVTWQKGTLEVENEQALVNSVCELIHSYIGEAA</sequence>
<dbReference type="PANTHER" id="PTHR28037">
    <property type="entry name" value="ALCOHOL O-ACETYLTRANSFERASE 1-RELATED"/>
    <property type="match status" value="1"/>
</dbReference>
<reference evidence="1 2" key="1">
    <citation type="journal article" date="2014" name="BMC Genomics">
        <title>Genome sequencing of four Aureobasidium pullulans varieties: biotechnological potential, stress tolerance, and description of new species.</title>
        <authorList>
            <person name="Gostin Ar C."/>
            <person name="Ohm R.A."/>
            <person name="Kogej T."/>
            <person name="Sonjak S."/>
            <person name="Turk M."/>
            <person name="Zajc J."/>
            <person name="Zalar P."/>
            <person name="Grube M."/>
            <person name="Sun H."/>
            <person name="Han J."/>
            <person name="Sharma A."/>
            <person name="Chiniquy J."/>
            <person name="Ngan C.Y."/>
            <person name="Lipzen A."/>
            <person name="Barry K."/>
            <person name="Grigoriev I.V."/>
            <person name="Gunde-Cimerman N."/>
        </authorList>
    </citation>
    <scope>NUCLEOTIDE SEQUENCE [LARGE SCALE GENOMIC DNA]</scope>
    <source>
        <strain evidence="1 2">EXF-2481</strain>
    </source>
</reference>
<dbReference type="OrthoDB" id="2150604at2759"/>
<dbReference type="GeneID" id="25371412"/>
<proteinExistence type="predicted"/>
<dbReference type="PANTHER" id="PTHR28037:SF1">
    <property type="entry name" value="ALCOHOL O-ACETYLTRANSFERASE 1-RELATED"/>
    <property type="match status" value="1"/>
</dbReference>
<evidence type="ECO:0000313" key="1">
    <source>
        <dbReference type="EMBL" id="KEQ98630.1"/>
    </source>
</evidence>
<evidence type="ECO:0000313" key="2">
    <source>
        <dbReference type="Proteomes" id="UP000030641"/>
    </source>
</evidence>
<keyword evidence="2" id="KW-1185">Reference proteome</keyword>
<accession>A0A074YLU2</accession>
<protein>
    <recommendedName>
        <fullName evidence="3">Condensation domain-containing protein</fullName>
    </recommendedName>
</protein>
<gene>
    <name evidence="1" type="ORF">AUEXF2481DRAFT_77558</name>
</gene>
<evidence type="ECO:0008006" key="3">
    <source>
        <dbReference type="Google" id="ProtNLM"/>
    </source>
</evidence>
<dbReference type="STRING" id="1043005.A0A074YLU2"/>
<dbReference type="GO" id="GO:0008080">
    <property type="term" value="F:N-acetyltransferase activity"/>
    <property type="evidence" value="ECO:0007669"/>
    <property type="project" value="TreeGrafter"/>
</dbReference>
<dbReference type="InterPro" id="IPR052058">
    <property type="entry name" value="Alcohol_O-acetyltransferase"/>
</dbReference>
<dbReference type="RefSeq" id="XP_013346978.1">
    <property type="nucleotide sequence ID" value="XM_013491524.1"/>
</dbReference>
<dbReference type="AlphaFoldDB" id="A0A074YLU2"/>